<evidence type="ECO:0000313" key="10">
    <source>
        <dbReference type="Proteomes" id="UP000694845"/>
    </source>
</evidence>
<dbReference type="GO" id="GO:0006606">
    <property type="term" value="P:protein import into nucleus"/>
    <property type="evidence" value="ECO:0007669"/>
    <property type="project" value="TreeGrafter"/>
</dbReference>
<comment type="subcellular location">
    <subcellularLocation>
        <location evidence="2">Cytoplasm</location>
    </subcellularLocation>
    <subcellularLocation>
        <location evidence="1">Nucleus</location>
    </subcellularLocation>
</comment>
<dbReference type="SMART" id="SM00913">
    <property type="entry name" value="IBN_N"/>
    <property type="match status" value="1"/>
</dbReference>
<dbReference type="Proteomes" id="UP000694845">
    <property type="component" value="Unplaced"/>
</dbReference>
<reference evidence="11" key="1">
    <citation type="submission" date="2025-08" db="UniProtKB">
        <authorList>
            <consortium name="RefSeq"/>
        </authorList>
    </citation>
    <scope>IDENTIFICATION</scope>
</reference>
<dbReference type="OMA" id="WVAKTSW"/>
<accession>A0A8B7Y7J4</accession>
<dbReference type="Pfam" id="PF25018">
    <property type="entry name" value="HEAT_IPO9_c"/>
    <property type="match status" value="1"/>
</dbReference>
<dbReference type="InterPro" id="IPR016024">
    <property type="entry name" value="ARM-type_fold"/>
</dbReference>
<protein>
    <submittedName>
        <fullName evidence="11">Importin-7-like</fullName>
    </submittedName>
</protein>
<evidence type="ECO:0000256" key="6">
    <source>
        <dbReference type="ARBA" id="ARBA00022927"/>
    </source>
</evidence>
<dbReference type="KEGG" id="aplc:110978475"/>
<evidence type="ECO:0000256" key="4">
    <source>
        <dbReference type="ARBA" id="ARBA00022448"/>
    </source>
</evidence>
<dbReference type="RefSeq" id="XP_022089193.1">
    <property type="nucleotide sequence ID" value="XM_022233501.1"/>
</dbReference>
<evidence type="ECO:0000256" key="5">
    <source>
        <dbReference type="ARBA" id="ARBA00022490"/>
    </source>
</evidence>
<dbReference type="SUPFAM" id="SSF48371">
    <property type="entry name" value="ARM repeat"/>
    <property type="match status" value="1"/>
</dbReference>
<keyword evidence="4" id="KW-0813">Transport</keyword>
<name>A0A8B7Y7J4_ACAPL</name>
<keyword evidence="5" id="KW-0963">Cytoplasm</keyword>
<comment type="similarity">
    <text evidence="3">Belongs to the importin beta family.</text>
</comment>
<dbReference type="Pfam" id="PF25758">
    <property type="entry name" value="TPR_IPO11"/>
    <property type="match status" value="1"/>
</dbReference>
<dbReference type="GO" id="GO:0005635">
    <property type="term" value="C:nuclear envelope"/>
    <property type="evidence" value="ECO:0007669"/>
    <property type="project" value="TreeGrafter"/>
</dbReference>
<dbReference type="PANTHER" id="PTHR10997">
    <property type="entry name" value="IMPORTIN-7, 8, 11"/>
    <property type="match status" value="1"/>
</dbReference>
<dbReference type="OrthoDB" id="760868at2759"/>
<dbReference type="InterPro" id="IPR058669">
    <property type="entry name" value="TPR_IPO7/11-like"/>
</dbReference>
<feature type="domain" description="Importin N-terminal" evidence="9">
    <location>
        <begin position="22"/>
        <end position="102"/>
    </location>
</feature>
<dbReference type="InterPro" id="IPR056840">
    <property type="entry name" value="HEAT_IPO9_central"/>
</dbReference>
<feature type="region of interest" description="Disordered" evidence="8">
    <location>
        <begin position="881"/>
        <end position="906"/>
    </location>
</feature>
<dbReference type="PROSITE" id="PS50166">
    <property type="entry name" value="IMPORTIN_B_NT"/>
    <property type="match status" value="1"/>
</dbReference>
<evidence type="ECO:0000256" key="3">
    <source>
        <dbReference type="ARBA" id="ARBA00007991"/>
    </source>
</evidence>
<keyword evidence="7" id="KW-0539">Nucleus</keyword>
<dbReference type="GO" id="GO:0031267">
    <property type="term" value="F:small GTPase binding"/>
    <property type="evidence" value="ECO:0007669"/>
    <property type="project" value="InterPro"/>
</dbReference>
<dbReference type="GeneID" id="110978475"/>
<organism evidence="10 11">
    <name type="scientific">Acanthaster planci</name>
    <name type="common">Crown-of-thorns starfish</name>
    <dbReference type="NCBI Taxonomy" id="133434"/>
    <lineage>
        <taxon>Eukaryota</taxon>
        <taxon>Metazoa</taxon>
        <taxon>Echinodermata</taxon>
        <taxon>Eleutherozoa</taxon>
        <taxon>Asterozoa</taxon>
        <taxon>Asteroidea</taxon>
        <taxon>Valvatacea</taxon>
        <taxon>Valvatida</taxon>
        <taxon>Acanthasteridae</taxon>
        <taxon>Acanthaster</taxon>
    </lineage>
</organism>
<evidence type="ECO:0000256" key="7">
    <source>
        <dbReference type="ARBA" id="ARBA00023242"/>
    </source>
</evidence>
<feature type="region of interest" description="Disordered" evidence="8">
    <location>
        <begin position="1002"/>
        <end position="1021"/>
    </location>
</feature>
<dbReference type="GO" id="GO:0005829">
    <property type="term" value="C:cytosol"/>
    <property type="evidence" value="ECO:0007669"/>
    <property type="project" value="TreeGrafter"/>
</dbReference>
<evidence type="ECO:0000256" key="2">
    <source>
        <dbReference type="ARBA" id="ARBA00004496"/>
    </source>
</evidence>
<sequence length="1035" mass="119433">MDQQNLVQILQGSIHPDTREEAEKQLGEVHKIIHFSPTLLRVVMDEGILFPVRQAGVIYLKNMVNQFWNLREPDSPLEPIPFSIHEDDKVVVRSNIIQAIIVTPDLIRVQLAVCLSTILRHDYPGRWDSILDTMYNFLSVDDPSTLYGALIAVHQLVKNYEYKKPDEREPLHLAMIRLLPLVQHRCVQLLPDVSDQSLLMQKQILKIVYAMIQYNLPLDLVNRDIFKFGEWMQIIQTIVSRPIPESTLQVDIDDRPELPCWKVKKWAIHFLSRVFERYGSPGSVIKDYVKFSDWYLKTFSATTLKVLLGILEQYSQKVYIAPRVTQLTLSYINTGVSHAFSWTFIKPHIQPIIQEVLFPLMCYTDEDDELWNEDPYEYIRIKFDAFEDFISPVAAAQTVLRSCAKKRKQVLQKAMGFCMQIMTTPGVEARKKDGVMHMVGTIADILLKKKMYKDRMEQVLVTNIFPEFNSELGHMRARANYVLHQFCEAKFKNERNLMTALDLTRNSLIHDKEMPVKVEAAIALQELITSHEEKAKHYVQPYIKDILEALLYVIRKTENDDLTEVMQRLITTYGDDIIPIAIDITQHLATTFSQVIDSEESVDDRAATAMGILNTIETILNVVEEKQEIVLQLEGIVLNVVAVVLQNNVLDFYEEVMSLIFSMTCTHISPPLWQVFEMLYSTFETDGYDYFVEMMPALHNYVTTDPPAFLSNSRHLEIVYNMCKKVLEEEPGDDQESHAAKLLEVLLLQYKGEIDQCVPLFIEVVMTRLTKEVKTTELRQMCLQVVVAALYYNPRLLMETLEKMTIPNTNEAVTTQFIKQWLHDTDCFLGLHDRKMCVLGICTLLSLPNLPPVVMECSQQFIPALLLLFRGLKRAYESRVLVEEEESDEEDDDSDYEEQVLDSDEDDIDEEGAEYLEHLEKLAQGRENEDEDEDEMYEETVLEGFNTPLDDEDGPFDDEYMLFKTVLTNIQANSPSWYSALTSHLNLEQQNDMEEIAKMADQRKAAADSRQIEKQGGYKFQAPSVPKSFNFGSMS</sequence>
<feature type="compositionally biased region" description="Acidic residues" evidence="8">
    <location>
        <begin position="883"/>
        <end position="906"/>
    </location>
</feature>
<keyword evidence="10" id="KW-1185">Reference proteome</keyword>
<dbReference type="PANTHER" id="PTHR10997:SF18">
    <property type="entry name" value="D-IMPORTIN 7_RANBP7"/>
    <property type="match status" value="1"/>
</dbReference>
<evidence type="ECO:0000259" key="9">
    <source>
        <dbReference type="PROSITE" id="PS50166"/>
    </source>
</evidence>
<dbReference type="Gene3D" id="1.25.10.10">
    <property type="entry name" value="Leucine-rich Repeat Variant"/>
    <property type="match status" value="1"/>
</dbReference>
<evidence type="ECO:0000256" key="8">
    <source>
        <dbReference type="SAM" id="MobiDB-lite"/>
    </source>
</evidence>
<feature type="compositionally biased region" description="Basic and acidic residues" evidence="8">
    <location>
        <begin position="1002"/>
        <end position="1013"/>
    </location>
</feature>
<dbReference type="AlphaFoldDB" id="A0A8B7Y7J4"/>
<dbReference type="FunFam" id="1.25.10.10:FF:000053">
    <property type="entry name" value="Importin 7"/>
    <property type="match status" value="1"/>
</dbReference>
<evidence type="ECO:0000256" key="1">
    <source>
        <dbReference type="ARBA" id="ARBA00004123"/>
    </source>
</evidence>
<gene>
    <name evidence="11" type="primary">LOC110978475</name>
</gene>
<keyword evidence="6" id="KW-0653">Protein transport</keyword>
<proteinExistence type="inferred from homology"/>
<evidence type="ECO:0000313" key="11">
    <source>
        <dbReference type="RefSeq" id="XP_022089193.1"/>
    </source>
</evidence>
<dbReference type="InterPro" id="IPR001494">
    <property type="entry name" value="Importin-beta_N"/>
</dbReference>
<dbReference type="InterPro" id="IPR011989">
    <property type="entry name" value="ARM-like"/>
</dbReference>
<dbReference type="Pfam" id="PF03810">
    <property type="entry name" value="IBN_N"/>
    <property type="match status" value="1"/>
</dbReference>